<proteinExistence type="predicted"/>
<reference evidence="3 4" key="1">
    <citation type="submission" date="2019-02" db="EMBL/GenBank/DDBJ databases">
        <title>Deep-cultivation of Planctomycetes and their phenomic and genomic characterization uncovers novel biology.</title>
        <authorList>
            <person name="Wiegand S."/>
            <person name="Jogler M."/>
            <person name="Boedeker C."/>
            <person name="Pinto D."/>
            <person name="Vollmers J."/>
            <person name="Rivas-Marin E."/>
            <person name="Kohn T."/>
            <person name="Peeters S.H."/>
            <person name="Heuer A."/>
            <person name="Rast P."/>
            <person name="Oberbeckmann S."/>
            <person name="Bunk B."/>
            <person name="Jeske O."/>
            <person name="Meyerdierks A."/>
            <person name="Storesund J.E."/>
            <person name="Kallscheuer N."/>
            <person name="Luecker S."/>
            <person name="Lage O.M."/>
            <person name="Pohl T."/>
            <person name="Merkel B.J."/>
            <person name="Hornburger P."/>
            <person name="Mueller R.-W."/>
            <person name="Bruemmer F."/>
            <person name="Labrenz M."/>
            <person name="Spormann A.M."/>
            <person name="Op Den Camp H."/>
            <person name="Overmann J."/>
            <person name="Amann R."/>
            <person name="Jetten M.S.M."/>
            <person name="Mascher T."/>
            <person name="Medema M.H."/>
            <person name="Devos D.P."/>
            <person name="Kaster A.-K."/>
            <person name="Ovreas L."/>
            <person name="Rohde M."/>
            <person name="Galperin M.Y."/>
            <person name="Jogler C."/>
        </authorList>
    </citation>
    <scope>NUCLEOTIDE SEQUENCE [LARGE SCALE GENOMIC DNA]</scope>
    <source>
        <strain evidence="3 4">CA13</strain>
    </source>
</reference>
<evidence type="ECO:0000313" key="3">
    <source>
        <dbReference type="EMBL" id="TWT76392.1"/>
    </source>
</evidence>
<dbReference type="CDD" id="cd00198">
    <property type="entry name" value="vWFA"/>
    <property type="match status" value="1"/>
</dbReference>
<name>A0A5C5YN69_9BACT</name>
<protein>
    <submittedName>
        <fullName evidence="3">VWA domain containing CoxE-like protein</fullName>
    </submittedName>
</protein>
<organism evidence="3 4">
    <name type="scientific">Novipirellula herctigrandis</name>
    <dbReference type="NCBI Taxonomy" id="2527986"/>
    <lineage>
        <taxon>Bacteria</taxon>
        <taxon>Pseudomonadati</taxon>
        <taxon>Planctomycetota</taxon>
        <taxon>Planctomycetia</taxon>
        <taxon>Pirellulales</taxon>
        <taxon>Pirellulaceae</taxon>
        <taxon>Novipirellula</taxon>
    </lineage>
</organism>
<sequence>MGMPKANPTPPLSHPRRESIDPSAVMRIKHLQLRAKTVVEGFFNGLHRSPLHGSSVEFSEYRPYSVGDDLRGLDWKRFARSDRYFIKKFEDETSRRCYLVVDQSQSMGYGSLEYTKINYARTLAATFAYFLTLQRDSVGVMTFDEAVADFIPARRRPGHLHQMLGVLSRPLSGKGTDIDAPLKQIASLVGRRGLVILISDLLTPVDSLRTNLAYLRSRGHEVGILRILDPTEVNFQLDSPSMVIDMETGREIYLDPDAARDDYQKAFQQHQEQLQTVCDSLAVDLYPIVTNQPLDDSLFHLVQSQQRRTRPTARAGMLSRSASSRGAT</sequence>
<feature type="region of interest" description="Disordered" evidence="1">
    <location>
        <begin position="305"/>
        <end position="328"/>
    </location>
</feature>
<evidence type="ECO:0000256" key="1">
    <source>
        <dbReference type="SAM" id="MobiDB-lite"/>
    </source>
</evidence>
<dbReference type="PANTHER" id="PTHR33608">
    <property type="entry name" value="BLL2464 PROTEIN"/>
    <property type="match status" value="1"/>
</dbReference>
<accession>A0A5C5YN69</accession>
<gene>
    <name evidence="3" type="ORF">CA13_68860</name>
</gene>
<dbReference type="PANTHER" id="PTHR33608:SF7">
    <property type="entry name" value="DUF58 DOMAIN-CONTAINING PROTEIN"/>
    <property type="match status" value="1"/>
</dbReference>
<dbReference type="InterPro" id="IPR036465">
    <property type="entry name" value="vWFA_dom_sf"/>
</dbReference>
<dbReference type="InterPro" id="IPR002881">
    <property type="entry name" value="DUF58"/>
</dbReference>
<dbReference type="SUPFAM" id="SSF53300">
    <property type="entry name" value="vWA-like"/>
    <property type="match status" value="1"/>
</dbReference>
<evidence type="ECO:0000313" key="4">
    <source>
        <dbReference type="Proteomes" id="UP000315010"/>
    </source>
</evidence>
<comment type="caution">
    <text evidence="3">The sequence shown here is derived from an EMBL/GenBank/DDBJ whole genome shotgun (WGS) entry which is preliminary data.</text>
</comment>
<feature type="domain" description="VWFA" evidence="2">
    <location>
        <begin position="94"/>
        <end position="278"/>
    </location>
</feature>
<dbReference type="EMBL" id="SJPJ01000002">
    <property type="protein sequence ID" value="TWT76392.1"/>
    <property type="molecule type" value="Genomic_DNA"/>
</dbReference>
<dbReference type="InterPro" id="IPR002035">
    <property type="entry name" value="VWF_A"/>
</dbReference>
<dbReference type="Proteomes" id="UP000315010">
    <property type="component" value="Unassembled WGS sequence"/>
</dbReference>
<dbReference type="SMART" id="SM00327">
    <property type="entry name" value="VWA"/>
    <property type="match status" value="1"/>
</dbReference>
<evidence type="ECO:0000259" key="2">
    <source>
        <dbReference type="SMART" id="SM00327"/>
    </source>
</evidence>
<dbReference type="AlphaFoldDB" id="A0A5C5YN69"/>
<dbReference type="Gene3D" id="3.40.50.410">
    <property type="entry name" value="von Willebrand factor, type A domain"/>
    <property type="match status" value="1"/>
</dbReference>
<keyword evidence="4" id="KW-1185">Reference proteome</keyword>
<dbReference type="RefSeq" id="WP_419195234.1">
    <property type="nucleotide sequence ID" value="NZ_SJPJ01000002.1"/>
</dbReference>
<dbReference type="Pfam" id="PF01882">
    <property type="entry name" value="DUF58"/>
    <property type="match status" value="1"/>
</dbReference>